<comment type="caution">
    <text evidence="1">The sequence shown here is derived from an EMBL/GenBank/DDBJ whole genome shotgun (WGS) entry which is preliminary data.</text>
</comment>
<gene>
    <name evidence="1" type="ORF">MiSe_47020</name>
</gene>
<dbReference type="Gene3D" id="2.60.120.620">
    <property type="entry name" value="q2cbj1_9rhob like domain"/>
    <property type="match status" value="1"/>
</dbReference>
<dbReference type="AlphaFoldDB" id="A0AAV3XG90"/>
<dbReference type="Proteomes" id="UP001050975">
    <property type="component" value="Unassembled WGS sequence"/>
</dbReference>
<proteinExistence type="predicted"/>
<protein>
    <recommendedName>
        <fullName evidence="3">Prolyl 4-hydroxylase alpha subunit Fe(2+) 2OG dioxygenase domain-containing protein</fullName>
    </recommendedName>
</protein>
<reference evidence="1" key="1">
    <citation type="submission" date="2019-10" db="EMBL/GenBank/DDBJ databases">
        <title>Draft genome sequece of Microseira wollei NIES-4236.</title>
        <authorList>
            <person name="Yamaguchi H."/>
            <person name="Suzuki S."/>
            <person name="Kawachi M."/>
        </authorList>
    </citation>
    <scope>NUCLEOTIDE SEQUENCE</scope>
    <source>
        <strain evidence="1">NIES-4236</strain>
    </source>
</reference>
<dbReference type="InterPro" id="IPR055091">
    <property type="entry name" value="WelO5-like"/>
</dbReference>
<keyword evidence="2" id="KW-1185">Reference proteome</keyword>
<dbReference type="EMBL" id="BLAY01000078">
    <property type="protein sequence ID" value="GET39930.1"/>
    <property type="molecule type" value="Genomic_DNA"/>
</dbReference>
<evidence type="ECO:0008006" key="3">
    <source>
        <dbReference type="Google" id="ProtNLM"/>
    </source>
</evidence>
<organism evidence="1 2">
    <name type="scientific">Microseira wollei NIES-4236</name>
    <dbReference type="NCBI Taxonomy" id="2530354"/>
    <lineage>
        <taxon>Bacteria</taxon>
        <taxon>Bacillati</taxon>
        <taxon>Cyanobacteriota</taxon>
        <taxon>Cyanophyceae</taxon>
        <taxon>Oscillatoriophycideae</taxon>
        <taxon>Aerosakkonematales</taxon>
        <taxon>Aerosakkonemataceae</taxon>
        <taxon>Microseira</taxon>
    </lineage>
</organism>
<name>A0AAV3XG90_9CYAN</name>
<dbReference type="Pfam" id="PF22814">
    <property type="entry name" value="WelO5"/>
    <property type="match status" value="1"/>
</dbReference>
<evidence type="ECO:0000313" key="1">
    <source>
        <dbReference type="EMBL" id="GET39930.1"/>
    </source>
</evidence>
<dbReference type="RefSeq" id="WP_226585629.1">
    <property type="nucleotide sequence ID" value="NZ_BLAY01000078.1"/>
</dbReference>
<evidence type="ECO:0000313" key="2">
    <source>
        <dbReference type="Proteomes" id="UP001050975"/>
    </source>
</evidence>
<sequence length="286" mass="32617">MTVTIDEKDIQKTGIETISVRTAKTLVLSDIVDLLEGRLIALRIANYYPQEEVERASKQLLKHTAFERYLRAPDIGVQRTGITFFETNGSWERLERYYEEAYPSIKSLRQTFFPYLSPIDKLRVELEDIWLAGTYIENIHGRRMLVGIGRVFEDGFELPPHQDVLLRDILDAPLPPTHSLDKLIVQCSANIYLRPADIGGELEIWDEKPSSGQQKAIRDQKYKYEGIVDRRNLPPAAAVIKPSAGDLILFDAGRIHAVRPSKGGPRLSMSMFIGYRGQDKPLTYWS</sequence>
<accession>A0AAV3XG90</accession>